<sequence>MQTFLNQLAGYKNRVTTVTGTEQAFASLAQAMSAADTELRLLRDFVDKLCGKTVASGSSSTFDKVQKKLRYPFRRDHLELLNGRLAKTNEALHTALQVVDMSGTILQQ</sequence>
<organism evidence="1 2">
    <name type="scientific">Colletotrichum sojae</name>
    <dbReference type="NCBI Taxonomy" id="2175907"/>
    <lineage>
        <taxon>Eukaryota</taxon>
        <taxon>Fungi</taxon>
        <taxon>Dikarya</taxon>
        <taxon>Ascomycota</taxon>
        <taxon>Pezizomycotina</taxon>
        <taxon>Sordariomycetes</taxon>
        <taxon>Hypocreomycetidae</taxon>
        <taxon>Glomerellales</taxon>
        <taxon>Glomerellaceae</taxon>
        <taxon>Colletotrichum</taxon>
        <taxon>Colletotrichum orchidearum species complex</taxon>
    </lineage>
</organism>
<dbReference type="Proteomes" id="UP000652219">
    <property type="component" value="Unassembled WGS sequence"/>
</dbReference>
<reference evidence="1 2" key="1">
    <citation type="journal article" date="2020" name="Phytopathology">
        <title>Genome Sequence Resources of Colletotrichum truncatum, C. plurivorum, C. musicola, and C. sojae: Four Species Pathogenic to Soybean (Glycine max).</title>
        <authorList>
            <person name="Rogerio F."/>
            <person name="Boufleur T.R."/>
            <person name="Ciampi-Guillardi M."/>
            <person name="Sukno S.A."/>
            <person name="Thon M.R."/>
            <person name="Massola Junior N.S."/>
            <person name="Baroncelli R."/>
        </authorList>
    </citation>
    <scope>NUCLEOTIDE SEQUENCE [LARGE SCALE GENOMIC DNA]</scope>
    <source>
        <strain evidence="1 2">LFN0009</strain>
    </source>
</reference>
<evidence type="ECO:0000313" key="1">
    <source>
        <dbReference type="EMBL" id="KAF6814798.1"/>
    </source>
</evidence>
<proteinExistence type="predicted"/>
<name>A0A8H6JL42_9PEZI</name>
<protein>
    <submittedName>
        <fullName evidence="1">Uncharacterized protein</fullName>
    </submittedName>
</protein>
<dbReference type="AlphaFoldDB" id="A0A8H6JL42"/>
<comment type="caution">
    <text evidence="1">The sequence shown here is derived from an EMBL/GenBank/DDBJ whole genome shotgun (WGS) entry which is preliminary data.</text>
</comment>
<dbReference type="EMBL" id="WIGN01000040">
    <property type="protein sequence ID" value="KAF6814798.1"/>
    <property type="molecule type" value="Genomic_DNA"/>
</dbReference>
<gene>
    <name evidence="1" type="ORF">CSOJ01_03809</name>
</gene>
<evidence type="ECO:0000313" key="2">
    <source>
        <dbReference type="Proteomes" id="UP000652219"/>
    </source>
</evidence>
<accession>A0A8H6JL42</accession>
<keyword evidence="2" id="KW-1185">Reference proteome</keyword>